<dbReference type="Proteomes" id="UP001165667">
    <property type="component" value="Unassembled WGS sequence"/>
</dbReference>
<dbReference type="AlphaFoldDB" id="A0AA42CH50"/>
<proteinExistence type="predicted"/>
<evidence type="ECO:0000313" key="1">
    <source>
        <dbReference type="EMBL" id="MCW6506904.1"/>
    </source>
</evidence>
<comment type="caution">
    <text evidence="1">The sequence shown here is derived from an EMBL/GenBank/DDBJ whole genome shotgun (WGS) entry which is preliminary data.</text>
</comment>
<sequence>MSVETIERLHRDFTAGVDEACAAGKGPEHLIGYFRATGRDCAHTVFLKMIAEMESASDTTAEVVFEWLSEFPEAAVNLLATGIRDSLAQFGLTGSAFAEETESAAVTEFAERLDHLFEASQPGGSA</sequence>
<name>A0AA42CH50_9HYPH</name>
<protein>
    <submittedName>
        <fullName evidence="1">Uncharacterized protein</fullName>
    </submittedName>
</protein>
<dbReference type="EMBL" id="JAMOIM010000001">
    <property type="protein sequence ID" value="MCW6506904.1"/>
    <property type="molecule type" value="Genomic_DNA"/>
</dbReference>
<dbReference type="RefSeq" id="WP_282583243.1">
    <property type="nucleotide sequence ID" value="NZ_JAMOIM010000001.1"/>
</dbReference>
<gene>
    <name evidence="1" type="ORF">M8523_02570</name>
</gene>
<evidence type="ECO:0000313" key="2">
    <source>
        <dbReference type="Proteomes" id="UP001165667"/>
    </source>
</evidence>
<keyword evidence="2" id="KW-1185">Reference proteome</keyword>
<organism evidence="1 2">
    <name type="scientific">Lichenifustis flavocetrariae</name>
    <dbReference type="NCBI Taxonomy" id="2949735"/>
    <lineage>
        <taxon>Bacteria</taxon>
        <taxon>Pseudomonadati</taxon>
        <taxon>Pseudomonadota</taxon>
        <taxon>Alphaproteobacteria</taxon>
        <taxon>Hyphomicrobiales</taxon>
        <taxon>Lichenihabitantaceae</taxon>
        <taxon>Lichenifustis</taxon>
    </lineage>
</organism>
<accession>A0AA42CH50</accession>
<reference evidence="1" key="1">
    <citation type="submission" date="2022-05" db="EMBL/GenBank/DDBJ databases">
        <authorList>
            <person name="Pankratov T."/>
        </authorList>
    </citation>
    <scope>NUCLEOTIDE SEQUENCE</scope>
    <source>
        <strain evidence="1">BP6-180914</strain>
    </source>
</reference>